<evidence type="ECO:0000313" key="3">
    <source>
        <dbReference type="Proteomes" id="UP000639419"/>
    </source>
</evidence>
<proteinExistence type="predicted"/>
<comment type="caution">
    <text evidence="2">The sequence shown here is derived from an EMBL/GenBank/DDBJ whole genome shotgun (WGS) entry which is preliminary data.</text>
</comment>
<evidence type="ECO:0008006" key="4">
    <source>
        <dbReference type="Google" id="ProtNLM"/>
    </source>
</evidence>
<evidence type="ECO:0000313" key="2">
    <source>
        <dbReference type="EMBL" id="NUB17807.1"/>
    </source>
</evidence>
<dbReference type="InterPro" id="IPR004564">
    <property type="entry name" value="OM_lipoprot_carrier_LolA-like"/>
</dbReference>
<protein>
    <recommendedName>
        <fullName evidence="4">Outer membrane lipoprotein carrier protein LolA</fullName>
    </recommendedName>
</protein>
<keyword evidence="1" id="KW-0732">Signal</keyword>
<gene>
    <name evidence="2" type="ORF">GBZ26_01015</name>
</gene>
<evidence type="ECO:0000256" key="1">
    <source>
        <dbReference type="ARBA" id="ARBA00022729"/>
    </source>
</evidence>
<name>A0ABX2KTF6_9PROT</name>
<dbReference type="Pfam" id="PF19574">
    <property type="entry name" value="LolA_3"/>
    <property type="match status" value="1"/>
</dbReference>
<dbReference type="SUPFAM" id="SSF89392">
    <property type="entry name" value="Prokaryotic lipoproteins and lipoprotein localization factors"/>
    <property type="match status" value="1"/>
</dbReference>
<accession>A0ABX2KTF6</accession>
<dbReference type="Proteomes" id="UP000639419">
    <property type="component" value="Unassembled WGS sequence"/>
</dbReference>
<dbReference type="CDD" id="cd16325">
    <property type="entry name" value="LolA"/>
    <property type="match status" value="1"/>
</dbReference>
<dbReference type="EMBL" id="WHOR01000003">
    <property type="protein sequence ID" value="NUB17807.1"/>
    <property type="molecule type" value="Genomic_DNA"/>
</dbReference>
<dbReference type="Gene3D" id="2.50.20.10">
    <property type="entry name" value="Lipoprotein localisation LolA/LolB/LppX"/>
    <property type="match status" value="1"/>
</dbReference>
<organism evidence="2 3">
    <name type="scientific">Azospirillum formosense</name>
    <dbReference type="NCBI Taxonomy" id="861533"/>
    <lineage>
        <taxon>Bacteria</taxon>
        <taxon>Pseudomonadati</taxon>
        <taxon>Pseudomonadota</taxon>
        <taxon>Alphaproteobacteria</taxon>
        <taxon>Rhodospirillales</taxon>
        <taxon>Azospirillaceae</taxon>
        <taxon>Azospirillum</taxon>
    </lineage>
</organism>
<reference evidence="2 3" key="1">
    <citation type="submission" date="2019-10" db="EMBL/GenBank/DDBJ databases">
        <title>Genome sequence of Azospirillum formosense CC-Nfb-7.</title>
        <authorList>
            <person name="Ambrosini A."/>
            <person name="Sant'Anna F.H."/>
            <person name="Cassan F.D."/>
            <person name="Souza E.M."/>
            <person name="Passaglia L.M.P."/>
        </authorList>
    </citation>
    <scope>NUCLEOTIDE SEQUENCE [LARGE SCALE GENOMIC DNA]</scope>
    <source>
        <strain evidence="2 3">CC-NFb-7</strain>
    </source>
</reference>
<keyword evidence="3" id="KW-1185">Reference proteome</keyword>
<sequence length="213" mass="23011">MPRGVHGQGEGSAVTRIVVFLLALLAAFPALAAETLSEGQVLRGAFVQERFLKGFQAPLKSEGRFALAPGRGLIWHTETPFAVTTVMSPAGLVQEVKGNETMRLPAARLPFMSKLYTMLGGALTGDWKALEDMFAVERGGGADAWTLHLTPRRADDPTMPIRAIDVRGGRFVDEVEIVKPDGDRDRLTFRDQVLKAEPTTADEAALLASASRP</sequence>
<dbReference type="InterPro" id="IPR029046">
    <property type="entry name" value="LolA/LolB/LppX"/>
</dbReference>